<dbReference type="SUPFAM" id="SSF48452">
    <property type="entry name" value="TPR-like"/>
    <property type="match status" value="2"/>
</dbReference>
<evidence type="ECO:0000259" key="12">
    <source>
        <dbReference type="Pfam" id="PF05420"/>
    </source>
</evidence>
<keyword evidence="5" id="KW-0677">Repeat</keyword>
<evidence type="ECO:0000256" key="6">
    <source>
        <dbReference type="ARBA" id="ARBA00022803"/>
    </source>
</evidence>
<dbReference type="Gene3D" id="1.25.40.10">
    <property type="entry name" value="Tetratricopeptide repeat domain"/>
    <property type="match status" value="4"/>
</dbReference>
<keyword evidence="6 10" id="KW-0802">TPR repeat</keyword>
<dbReference type="PRINTS" id="PR01441">
    <property type="entry name" value="CELLSNTHASEC"/>
</dbReference>
<evidence type="ECO:0000256" key="1">
    <source>
        <dbReference type="ARBA" id="ARBA00004339"/>
    </source>
</evidence>
<dbReference type="PANTHER" id="PTHR45586:SF1">
    <property type="entry name" value="LIPOPOLYSACCHARIDE ASSEMBLY PROTEIN B"/>
    <property type="match status" value="1"/>
</dbReference>
<keyword evidence="4" id="KW-0732">Signal</keyword>
<dbReference type="OrthoDB" id="174989at2"/>
<reference evidence="13 14" key="1">
    <citation type="submission" date="2018-05" db="EMBL/GenBank/DDBJ databases">
        <title>Komagataeibacter cocois sp. nov., for a novel cellulose- producing strain isolated from coconut milk.</title>
        <authorList>
            <person name="Liu L."/>
            <person name="Wang Y."/>
            <person name="Liu S."/>
            <person name="Bi J."/>
            <person name="Chen H."/>
            <person name="Deng J."/>
            <person name="Zhang C."/>
            <person name="Hu Q."/>
            <person name="Li C."/>
        </authorList>
    </citation>
    <scope>NUCLEOTIDE SEQUENCE [LARGE SCALE GENOMIC DNA]</scope>
    <source>
        <strain evidence="13 14">WE7</strain>
    </source>
</reference>
<feature type="compositionally biased region" description="Low complexity" evidence="11">
    <location>
        <begin position="102"/>
        <end position="114"/>
    </location>
</feature>
<keyword evidence="14" id="KW-1185">Reference proteome</keyword>
<feature type="repeat" description="TPR" evidence="10">
    <location>
        <begin position="413"/>
        <end position="446"/>
    </location>
</feature>
<dbReference type="InterPro" id="IPR051012">
    <property type="entry name" value="CellSynth/LPSAsmb/PSIAsmb"/>
</dbReference>
<evidence type="ECO:0000256" key="3">
    <source>
        <dbReference type="ARBA" id="ARBA00005886"/>
    </source>
</evidence>
<dbReference type="InterPro" id="IPR003921">
    <property type="entry name" value="Cell_synth_C"/>
</dbReference>
<dbReference type="PANTHER" id="PTHR45586">
    <property type="entry name" value="TPR REPEAT-CONTAINING PROTEIN PA4667"/>
    <property type="match status" value="1"/>
</dbReference>
<dbReference type="InterPro" id="IPR011990">
    <property type="entry name" value="TPR-like_helical_dom_sf"/>
</dbReference>
<comment type="subcellular location">
    <subcellularLocation>
        <location evidence="1">Cell outer membrane</location>
        <topology evidence="1">Peripheral membrane protein</topology>
    </subcellularLocation>
</comment>
<organism evidence="13 14">
    <name type="scientific">Novacetimonas cocois</name>
    <dbReference type="NCBI Taxonomy" id="1747507"/>
    <lineage>
        <taxon>Bacteria</taxon>
        <taxon>Pseudomonadati</taxon>
        <taxon>Pseudomonadota</taxon>
        <taxon>Alphaproteobacteria</taxon>
        <taxon>Acetobacterales</taxon>
        <taxon>Acetobacteraceae</taxon>
        <taxon>Novacetimonas</taxon>
    </lineage>
</organism>
<dbReference type="UniPathway" id="UPA00694"/>
<dbReference type="Pfam" id="PF05420">
    <property type="entry name" value="BCSC_C"/>
    <property type="match status" value="1"/>
</dbReference>
<protein>
    <submittedName>
        <fullName evidence="13">Cellulose synthase</fullName>
    </submittedName>
</protein>
<evidence type="ECO:0000313" key="14">
    <source>
        <dbReference type="Proteomes" id="UP000252680"/>
    </source>
</evidence>
<keyword evidence="9" id="KW-0998">Cell outer membrane</keyword>
<dbReference type="SUPFAM" id="SSF81901">
    <property type="entry name" value="HCP-like"/>
    <property type="match status" value="1"/>
</dbReference>
<comment type="similarity">
    <text evidence="3">Belongs to the AcsC/BcsC family.</text>
</comment>
<comment type="caution">
    <text evidence="13">The sequence shown here is derived from an EMBL/GenBank/DDBJ whole genome shotgun (WGS) entry which is preliminary data.</text>
</comment>
<accession>A0A365YUR2</accession>
<gene>
    <name evidence="13" type="ORF">NJLHNGOC_08840</name>
</gene>
<dbReference type="Pfam" id="PF14559">
    <property type="entry name" value="TPR_19"/>
    <property type="match status" value="3"/>
</dbReference>
<evidence type="ECO:0000256" key="5">
    <source>
        <dbReference type="ARBA" id="ARBA00022737"/>
    </source>
</evidence>
<dbReference type="GO" id="GO:0030244">
    <property type="term" value="P:cellulose biosynthetic process"/>
    <property type="evidence" value="ECO:0007669"/>
    <property type="project" value="UniProtKB-KW"/>
</dbReference>
<evidence type="ECO:0000256" key="10">
    <source>
        <dbReference type="PROSITE-ProRule" id="PRU00339"/>
    </source>
</evidence>
<proteinExistence type="inferred from homology"/>
<evidence type="ECO:0000256" key="2">
    <source>
        <dbReference type="ARBA" id="ARBA00005186"/>
    </source>
</evidence>
<feature type="domain" description="Cellulose synthase operon C C-terminal" evidence="12">
    <location>
        <begin position="1017"/>
        <end position="1350"/>
    </location>
</feature>
<dbReference type="SMART" id="SM00028">
    <property type="entry name" value="TPR"/>
    <property type="match status" value="4"/>
</dbReference>
<comment type="pathway">
    <text evidence="2">Glycan metabolism; bacterial cellulose biosynthesis.</text>
</comment>
<dbReference type="Proteomes" id="UP000252680">
    <property type="component" value="Unassembled WGS sequence"/>
</dbReference>
<dbReference type="InterPro" id="IPR008410">
    <property type="entry name" value="BCSC_C"/>
</dbReference>
<keyword evidence="7" id="KW-0135">Cellulose biosynthesis</keyword>
<dbReference type="InterPro" id="IPR019734">
    <property type="entry name" value="TPR_rpt"/>
</dbReference>
<dbReference type="PROSITE" id="PS50005">
    <property type="entry name" value="TPR"/>
    <property type="match status" value="2"/>
</dbReference>
<dbReference type="EMBL" id="QEXL01000010">
    <property type="protein sequence ID" value="RBM06749.1"/>
    <property type="molecule type" value="Genomic_DNA"/>
</dbReference>
<keyword evidence="8" id="KW-0472">Membrane</keyword>
<evidence type="ECO:0000313" key="13">
    <source>
        <dbReference type="EMBL" id="RBM06749.1"/>
    </source>
</evidence>
<feature type="region of interest" description="Disordered" evidence="11">
    <location>
        <begin position="99"/>
        <end position="124"/>
    </location>
</feature>
<evidence type="ECO:0000256" key="4">
    <source>
        <dbReference type="ARBA" id="ARBA00022729"/>
    </source>
</evidence>
<name>A0A365YUR2_9PROT</name>
<dbReference type="GO" id="GO:0009279">
    <property type="term" value="C:cell outer membrane"/>
    <property type="evidence" value="ECO:0007669"/>
    <property type="project" value="UniProtKB-SubCell"/>
</dbReference>
<evidence type="ECO:0000256" key="7">
    <source>
        <dbReference type="ARBA" id="ARBA00022916"/>
    </source>
</evidence>
<evidence type="ECO:0000256" key="11">
    <source>
        <dbReference type="SAM" id="MobiDB-lite"/>
    </source>
</evidence>
<evidence type="ECO:0000256" key="9">
    <source>
        <dbReference type="ARBA" id="ARBA00023237"/>
    </source>
</evidence>
<feature type="repeat" description="TPR" evidence="10">
    <location>
        <begin position="835"/>
        <end position="868"/>
    </location>
</feature>
<evidence type="ECO:0000256" key="8">
    <source>
        <dbReference type="ARBA" id="ARBA00023136"/>
    </source>
</evidence>
<dbReference type="PROSITE" id="PS50293">
    <property type="entry name" value="TPR_REGION"/>
    <property type="match status" value="1"/>
</dbReference>
<dbReference type="GO" id="GO:0006011">
    <property type="term" value="P:UDP-alpha-D-glucose metabolic process"/>
    <property type="evidence" value="ECO:0007669"/>
    <property type="project" value="InterPro"/>
</dbReference>
<sequence length="1352" mass="147950">MPAGGDMMRQHKAMTGLPCIRSMPGRAGLLGVTALWGVATVGLLCVPHGAWARSQPAAAPPVASPAAPDAEDEAIERAAHPTPQDEEAAHPYAVSDVDEPADAPVAAPPTDLVPSNPSETQAVDASVQRLAHATEVFDLLLDEGSYWLTHHDLRRGHEAVSRALQIDPTSPEALYLQARIDISMGQMAQAQALTDRLAQSGRMSDEVAQLRGMIKAGPVDPKLLAEARALAASGKMMPAMFKYKALFKNGDPPPDMALEYYRVLGATILGYQEARTKLAAYVAHNPHDLDAALTYYRVLTYRVTSRTEGMTGLEHLINGHVPTGIHEEALRAWREALLWEPIIGDTVPLYKEWLSGHPDDAEVHARLIKALETQATFDAANDRMEGYTLMAQRRFGDSESLFRKALAVDPNDIDALGGMGLVAQARGQRDQARAYFEKALSLDPDHADRWQKAIQGLNSWKMSGGMRSDPLVAGIAHDIAVGDFAQAHAGLERLARRRNSALTLLSLQGALARREGNTAEAMMAYRAILARWPGNTDALFNLADLLIASGHGEEARAMLPRFGSGHRAMVDHLQAELLASEAAQAPTDAARIDLLRRAVATDPRNPWLRLRLAQTLYNTEDAANRAEAARIMNDLTAPPRAGVQALQAGVIYALSQHDTATAQRLLARIPDSQRTVDIDALSQQADLAQEVHDIEAAHHFDRKALMGLADRADPTGVRGTMIGNALIDHNMPQSVREVLLSEERMTQAPQPQEMLSYAGLYLQVHDIADARRCLDAFDRLGQQPGAQVTADQARLREQLGLAAQILTADQMDNHGHPARAKEVLAPLMTRYPDSVDVHLAMGRVYQARGEAQRALAEDRAALAIRPNNVYALASAARDAGGAGELAAARGYARHLSDLQPDAPVTWEIRAEMARIDRDSRTQLADLDHVHEQQCDMPGTVNCAPHENFRADYRWPDIDSEYVNLRGATLPDTYHYLQQDDQIQATTRQMVYLRDSVSPQIDANTFVRSRTGRVGLGQLTEFAVPITGTIPFGTWDHRLSFSVTPTLLFTGDPLRNPNSARQFGTVAVNGARPWGYHHYYTQGVGLNLSYFNRWFSADVGSSPLGFPITNVVGGVEFAPHLTRNLTLRVSGGRRMVTDSELSYAGERDPGTGRTWGGVTRNFGHGALEWSEAGWNVYAGGGFAYLEGHNVIGNTETEAGAGGSATVWEEKGRQRLRVGGDLMYFGYKRDSYFFTWGQGGYFSPRDYFGAMVPVEWSGHTEHWTWFLRGEAGYQNYHSNGAPYYPTSSLLQTTVSTPNSYGGYGASGLAGNVRGRVVYQVDHRFRIGLEGGYTRAGTWSESDGMLLFHYAFDGQ</sequence>